<evidence type="ECO:0000256" key="2">
    <source>
        <dbReference type="ARBA" id="ARBA00010699"/>
    </source>
</evidence>
<comment type="function">
    <text evidence="1 8">Attaches a formyl group to the free amino group of methionyl-tRNA(fMet). The formyl group appears to play a dual role in the initiator identity of N-formylmethionyl-tRNA by promoting its recognition by IF2 and preventing the misappropriation of this tRNA by the elongation apparatus.</text>
</comment>
<dbReference type="EMBL" id="AP012050">
    <property type="protein sequence ID" value="BAM47678.1"/>
    <property type="molecule type" value="Genomic_DNA"/>
</dbReference>
<dbReference type="GO" id="GO:0004479">
    <property type="term" value="F:methionyl-tRNA formyltransferase activity"/>
    <property type="evidence" value="ECO:0007669"/>
    <property type="project" value="UniProtKB-UniRule"/>
</dbReference>
<evidence type="ECO:0000256" key="5">
    <source>
        <dbReference type="ARBA" id="ARBA00022679"/>
    </source>
</evidence>
<evidence type="ECO:0000256" key="6">
    <source>
        <dbReference type="ARBA" id="ARBA00022917"/>
    </source>
</evidence>
<dbReference type="PANTHER" id="PTHR11138:SF5">
    <property type="entry name" value="METHIONYL-TRNA FORMYLTRANSFERASE, MITOCHONDRIAL"/>
    <property type="match status" value="1"/>
</dbReference>
<comment type="similarity">
    <text evidence="2 8">Belongs to the Fmt family.</text>
</comment>
<dbReference type="STRING" id="698758.AXY_15460"/>
<dbReference type="SUPFAM" id="SSF50486">
    <property type="entry name" value="FMT C-terminal domain-like"/>
    <property type="match status" value="1"/>
</dbReference>
<dbReference type="InterPro" id="IPR036477">
    <property type="entry name" value="Formyl_transf_N_sf"/>
</dbReference>
<feature type="binding site" evidence="8">
    <location>
        <begin position="108"/>
        <end position="111"/>
    </location>
    <ligand>
        <name>(6S)-5,6,7,8-tetrahydrofolate</name>
        <dbReference type="ChEBI" id="CHEBI:57453"/>
    </ligand>
</feature>
<evidence type="ECO:0000256" key="8">
    <source>
        <dbReference type="HAMAP-Rule" id="MF_00182"/>
    </source>
</evidence>
<dbReference type="RefSeq" id="WP_015010276.1">
    <property type="nucleotide sequence ID" value="NC_018704.1"/>
</dbReference>
<dbReference type="GO" id="GO:0005829">
    <property type="term" value="C:cytosol"/>
    <property type="evidence" value="ECO:0007669"/>
    <property type="project" value="TreeGrafter"/>
</dbReference>
<dbReference type="HAMAP" id="MF_00182">
    <property type="entry name" value="Formyl_trans"/>
    <property type="match status" value="1"/>
</dbReference>
<dbReference type="CDD" id="cd08704">
    <property type="entry name" value="Met_tRNA_FMT_C"/>
    <property type="match status" value="1"/>
</dbReference>
<evidence type="ECO:0000256" key="1">
    <source>
        <dbReference type="ARBA" id="ARBA00002606"/>
    </source>
</evidence>
<evidence type="ECO:0000313" key="12">
    <source>
        <dbReference type="Proteomes" id="UP000006294"/>
    </source>
</evidence>
<dbReference type="InterPro" id="IPR005793">
    <property type="entry name" value="Formyl_trans_C"/>
</dbReference>
<dbReference type="InterPro" id="IPR011034">
    <property type="entry name" value="Formyl_transferase-like_C_sf"/>
</dbReference>
<reference evidence="11 12" key="1">
    <citation type="submission" date="2011-01" db="EMBL/GenBank/DDBJ databases">
        <title>Whole genome sequence of Amphibacillus xylinus NBRC 15112.</title>
        <authorList>
            <person name="Nakazawa H."/>
            <person name="Katano Y."/>
            <person name="Nakamura S."/>
            <person name="Sasagawa M."/>
            <person name="Fukada J."/>
            <person name="Arai T."/>
            <person name="Sasakura N."/>
            <person name="Mochizuki D."/>
            <person name="Hosoyama A."/>
            <person name="Harada K."/>
            <person name="Horikawa H."/>
            <person name="Kato Y."/>
            <person name="Harada T."/>
            <person name="Sasaki K."/>
            <person name="Sekiguchi M."/>
            <person name="Hodoyama M."/>
            <person name="Nishiko R."/>
            <person name="Narita H."/>
            <person name="Hanamaki A."/>
            <person name="Hata C."/>
            <person name="Konno Y."/>
            <person name="Niimura Y."/>
            <person name="Yamazaki S."/>
            <person name="Fujita N."/>
        </authorList>
    </citation>
    <scope>NUCLEOTIDE SEQUENCE [LARGE SCALE GENOMIC DNA]</scope>
    <source>
        <strain evidence="12">ATCC 51415 / DSM 6626 / JCM 7361 / LMG 17667 / NBRC 15112 / Ep01</strain>
    </source>
</reference>
<keyword evidence="6 8" id="KW-0648">Protein biosynthesis</keyword>
<keyword evidence="5 8" id="KW-0808">Transferase</keyword>
<organism evidence="11 12">
    <name type="scientific">Amphibacillus xylanus (strain ATCC 51415 / DSM 6626 / JCM 7361 / LMG 17667 / NBRC 15112 / Ep01)</name>
    <dbReference type="NCBI Taxonomy" id="698758"/>
    <lineage>
        <taxon>Bacteria</taxon>
        <taxon>Bacillati</taxon>
        <taxon>Bacillota</taxon>
        <taxon>Bacilli</taxon>
        <taxon>Bacillales</taxon>
        <taxon>Bacillaceae</taxon>
        <taxon>Amphibacillus</taxon>
    </lineage>
</organism>
<evidence type="ECO:0000256" key="4">
    <source>
        <dbReference type="ARBA" id="ARBA00016014"/>
    </source>
</evidence>
<sequence>MKKIVFMGTPDFSVPVLQSIISEGYEVVLVVTQPDRPKGRKRILSAPPVKEEAIKHNIPVFQPEKIRQSYQEILDYQPDLIVTAAFGQILPKELLDAPKYGCINVHASLLPELRGGAPIHYAIMQGKKETGISIMYMVEALDAGAVLSQVSVPIDVKDHVGSLHDKLSEAGAKLLIETLPKLFDQSIEAVEQDDELATYAPNIKREEEMLDWTRSAEELYNHVRGLHPWPVASTTLDDKNLKVWWAEPGEDKAPSDSQPGEIIAIENGTIDVACGNGDILKLVDIQLAGNRRMLVKDFLNGNTDVFKIGQRLGLANE</sequence>
<evidence type="ECO:0000313" key="11">
    <source>
        <dbReference type="EMBL" id="BAM47678.1"/>
    </source>
</evidence>
<keyword evidence="12" id="KW-1185">Reference proteome</keyword>
<dbReference type="EC" id="2.1.2.9" evidence="3 8"/>
<dbReference type="FunFam" id="3.40.50.170:FF:000004">
    <property type="entry name" value="Methionyl-tRNA formyltransferase"/>
    <property type="match status" value="1"/>
</dbReference>
<dbReference type="PROSITE" id="PS00373">
    <property type="entry name" value="GART"/>
    <property type="match status" value="1"/>
</dbReference>
<dbReference type="InterPro" id="IPR002376">
    <property type="entry name" value="Formyl_transf_N"/>
</dbReference>
<proteinExistence type="inferred from homology"/>
<evidence type="ECO:0000256" key="3">
    <source>
        <dbReference type="ARBA" id="ARBA00012261"/>
    </source>
</evidence>
<evidence type="ECO:0000256" key="7">
    <source>
        <dbReference type="ARBA" id="ARBA00048558"/>
    </source>
</evidence>
<name>K0J7N5_AMPXN</name>
<dbReference type="NCBIfam" id="TIGR00460">
    <property type="entry name" value="fmt"/>
    <property type="match status" value="1"/>
</dbReference>
<protein>
    <recommendedName>
        <fullName evidence="4 8">Methionyl-tRNA formyltransferase</fullName>
        <ecNumber evidence="3 8">2.1.2.9</ecNumber>
    </recommendedName>
</protein>
<dbReference type="PATRIC" id="fig|698758.3.peg.1543"/>
<dbReference type="Proteomes" id="UP000006294">
    <property type="component" value="Chromosome"/>
</dbReference>
<feature type="domain" description="Formyl transferase N-terminal" evidence="9">
    <location>
        <begin position="2"/>
        <end position="179"/>
    </location>
</feature>
<gene>
    <name evidence="8 11" type="primary">fmt</name>
    <name evidence="11" type="ordered locus">AXY_15460</name>
</gene>
<dbReference type="PANTHER" id="PTHR11138">
    <property type="entry name" value="METHIONYL-TRNA FORMYLTRANSFERASE"/>
    <property type="match status" value="1"/>
</dbReference>
<evidence type="ECO:0000259" key="10">
    <source>
        <dbReference type="Pfam" id="PF02911"/>
    </source>
</evidence>
<dbReference type="InterPro" id="IPR005794">
    <property type="entry name" value="Fmt"/>
</dbReference>
<accession>K0J7N5</accession>
<dbReference type="Gene3D" id="3.40.50.170">
    <property type="entry name" value="Formyl transferase, N-terminal domain"/>
    <property type="match status" value="1"/>
</dbReference>
<dbReference type="Pfam" id="PF00551">
    <property type="entry name" value="Formyl_trans_N"/>
    <property type="match status" value="1"/>
</dbReference>
<evidence type="ECO:0000259" key="9">
    <source>
        <dbReference type="Pfam" id="PF00551"/>
    </source>
</evidence>
<feature type="domain" description="Formyl transferase C-terminal" evidence="10">
    <location>
        <begin position="202"/>
        <end position="302"/>
    </location>
</feature>
<dbReference type="eggNOG" id="COG0223">
    <property type="taxonomic scope" value="Bacteria"/>
</dbReference>
<dbReference type="InterPro" id="IPR037022">
    <property type="entry name" value="Formyl_trans_C_sf"/>
</dbReference>
<dbReference type="AlphaFoldDB" id="K0J7N5"/>
<dbReference type="Gene3D" id="3.10.25.10">
    <property type="entry name" value="Formyl transferase, C-terminal domain"/>
    <property type="match status" value="1"/>
</dbReference>
<dbReference type="OrthoDB" id="9802815at2"/>
<dbReference type="InterPro" id="IPR001555">
    <property type="entry name" value="GART_AS"/>
</dbReference>
<dbReference type="CDD" id="cd08646">
    <property type="entry name" value="FMT_core_Met-tRNA-FMT_N"/>
    <property type="match status" value="1"/>
</dbReference>
<dbReference type="SUPFAM" id="SSF53328">
    <property type="entry name" value="Formyltransferase"/>
    <property type="match status" value="1"/>
</dbReference>
<dbReference type="HOGENOM" id="CLU_033347_1_1_9"/>
<dbReference type="InterPro" id="IPR044135">
    <property type="entry name" value="Met-tRNA-FMT_C"/>
</dbReference>
<dbReference type="KEGG" id="axl:AXY_15460"/>
<dbReference type="InterPro" id="IPR041711">
    <property type="entry name" value="Met-tRNA-FMT_N"/>
</dbReference>
<dbReference type="Pfam" id="PF02911">
    <property type="entry name" value="Formyl_trans_C"/>
    <property type="match status" value="1"/>
</dbReference>
<comment type="catalytic activity">
    <reaction evidence="7 8">
        <text>L-methionyl-tRNA(fMet) + (6R)-10-formyltetrahydrofolate = N-formyl-L-methionyl-tRNA(fMet) + (6S)-5,6,7,8-tetrahydrofolate + H(+)</text>
        <dbReference type="Rhea" id="RHEA:24380"/>
        <dbReference type="Rhea" id="RHEA-COMP:9952"/>
        <dbReference type="Rhea" id="RHEA-COMP:9953"/>
        <dbReference type="ChEBI" id="CHEBI:15378"/>
        <dbReference type="ChEBI" id="CHEBI:57453"/>
        <dbReference type="ChEBI" id="CHEBI:78530"/>
        <dbReference type="ChEBI" id="CHEBI:78844"/>
        <dbReference type="ChEBI" id="CHEBI:195366"/>
        <dbReference type="EC" id="2.1.2.9"/>
    </reaction>
</comment>